<gene>
    <name evidence="4" type="ORF">SAMN05414137_120133</name>
</gene>
<dbReference type="InterPro" id="IPR050288">
    <property type="entry name" value="Cellulose_deg_GH3"/>
</dbReference>
<dbReference type="STRING" id="235985.SAMN05414137_120133"/>
<keyword evidence="2" id="KW-0378">Hydrolase</keyword>
<sequence length="47" mass="5039">MVNAGAPILMPWRDQVAAILLTWFPGQEGGPALADVLLGHREPQGML</sequence>
<evidence type="ECO:0000259" key="3">
    <source>
        <dbReference type="Pfam" id="PF01915"/>
    </source>
</evidence>
<evidence type="ECO:0000256" key="2">
    <source>
        <dbReference type="ARBA" id="ARBA00022801"/>
    </source>
</evidence>
<dbReference type="InterPro" id="IPR036881">
    <property type="entry name" value="Glyco_hydro_3_C_sf"/>
</dbReference>
<dbReference type="AlphaFoldDB" id="A0A1H7WFG1"/>
<dbReference type="InterPro" id="IPR002772">
    <property type="entry name" value="Glyco_hydro_3_C"/>
</dbReference>
<dbReference type="PANTHER" id="PTHR42715">
    <property type="entry name" value="BETA-GLUCOSIDASE"/>
    <property type="match status" value="1"/>
</dbReference>
<keyword evidence="5" id="KW-1185">Reference proteome</keyword>
<proteinExistence type="inferred from homology"/>
<evidence type="ECO:0000313" key="4">
    <source>
        <dbReference type="EMBL" id="SEM20332.1"/>
    </source>
</evidence>
<protein>
    <submittedName>
        <fullName evidence="4">Beta-glucosidase</fullName>
    </submittedName>
</protein>
<dbReference type="EMBL" id="FOAZ01000020">
    <property type="protein sequence ID" value="SEM20332.1"/>
    <property type="molecule type" value="Genomic_DNA"/>
</dbReference>
<accession>A0A1H7WFG1</accession>
<reference evidence="5" key="1">
    <citation type="submission" date="2016-10" db="EMBL/GenBank/DDBJ databases">
        <authorList>
            <person name="Varghese N."/>
        </authorList>
    </citation>
    <scope>NUCLEOTIDE SEQUENCE [LARGE SCALE GENOMIC DNA]</scope>
    <source>
        <strain evidence="5">DSM 45096 / BCRC 16803 / CGMCC 4.1857 / CIP 109030 / JCM 12277 / KCTC 19219 / NBRC 100920 / 33214</strain>
    </source>
</reference>
<dbReference type="Gene3D" id="3.40.50.1700">
    <property type="entry name" value="Glycoside hydrolase family 3 C-terminal domain"/>
    <property type="match status" value="1"/>
</dbReference>
<dbReference type="GO" id="GO:0004553">
    <property type="term" value="F:hydrolase activity, hydrolyzing O-glycosyl compounds"/>
    <property type="evidence" value="ECO:0007669"/>
    <property type="project" value="InterPro"/>
</dbReference>
<dbReference type="Proteomes" id="UP000183015">
    <property type="component" value="Unassembled WGS sequence"/>
</dbReference>
<evidence type="ECO:0000256" key="1">
    <source>
        <dbReference type="ARBA" id="ARBA00005336"/>
    </source>
</evidence>
<name>A0A1H7WFG1_STRJI</name>
<comment type="similarity">
    <text evidence="1">Belongs to the glycosyl hydrolase 3 family.</text>
</comment>
<dbReference type="GO" id="GO:0005975">
    <property type="term" value="P:carbohydrate metabolic process"/>
    <property type="evidence" value="ECO:0007669"/>
    <property type="project" value="InterPro"/>
</dbReference>
<feature type="domain" description="Glycoside hydrolase family 3 C-terminal" evidence="3">
    <location>
        <begin position="2"/>
        <end position="47"/>
    </location>
</feature>
<dbReference type="PANTHER" id="PTHR42715:SF10">
    <property type="entry name" value="BETA-GLUCOSIDASE"/>
    <property type="match status" value="1"/>
</dbReference>
<organism evidence="4 5">
    <name type="scientific">Streptacidiphilus jiangxiensis</name>
    <dbReference type="NCBI Taxonomy" id="235985"/>
    <lineage>
        <taxon>Bacteria</taxon>
        <taxon>Bacillati</taxon>
        <taxon>Actinomycetota</taxon>
        <taxon>Actinomycetes</taxon>
        <taxon>Kitasatosporales</taxon>
        <taxon>Streptomycetaceae</taxon>
        <taxon>Streptacidiphilus</taxon>
    </lineage>
</organism>
<dbReference type="Pfam" id="PF01915">
    <property type="entry name" value="Glyco_hydro_3_C"/>
    <property type="match status" value="1"/>
</dbReference>
<dbReference type="SUPFAM" id="SSF52279">
    <property type="entry name" value="Beta-D-glucan exohydrolase, C-terminal domain"/>
    <property type="match status" value="1"/>
</dbReference>
<evidence type="ECO:0000313" key="5">
    <source>
        <dbReference type="Proteomes" id="UP000183015"/>
    </source>
</evidence>
<dbReference type="eggNOG" id="COG1472">
    <property type="taxonomic scope" value="Bacteria"/>
</dbReference>